<dbReference type="SMART" id="SM00382">
    <property type="entry name" value="AAA"/>
    <property type="match status" value="1"/>
</dbReference>
<evidence type="ECO:0000313" key="13">
    <source>
        <dbReference type="Proteomes" id="UP000238801"/>
    </source>
</evidence>
<dbReference type="FunFam" id="3.40.50.300:FF:000221">
    <property type="entry name" value="Multidrug ABC transporter ATP-binding protein"/>
    <property type="match status" value="1"/>
</dbReference>
<dbReference type="Pfam" id="PF00664">
    <property type="entry name" value="ABC_membrane"/>
    <property type="match status" value="1"/>
</dbReference>
<dbReference type="PROSITE" id="PS50893">
    <property type="entry name" value="ABC_TRANSPORTER_2"/>
    <property type="match status" value="1"/>
</dbReference>
<dbReference type="EMBL" id="PVTT01000001">
    <property type="protein sequence ID" value="PRY94451.1"/>
    <property type="molecule type" value="Genomic_DNA"/>
</dbReference>
<keyword evidence="8 9" id="KW-0472">Membrane</keyword>
<feature type="transmembrane region" description="Helical" evidence="9">
    <location>
        <begin position="21"/>
        <end position="43"/>
    </location>
</feature>
<dbReference type="GO" id="GO:0005524">
    <property type="term" value="F:ATP binding"/>
    <property type="evidence" value="ECO:0007669"/>
    <property type="project" value="UniProtKB-KW"/>
</dbReference>
<protein>
    <submittedName>
        <fullName evidence="12">ATP-binding cassette subfamily B protein</fullName>
    </submittedName>
</protein>
<evidence type="ECO:0000256" key="4">
    <source>
        <dbReference type="ARBA" id="ARBA00022692"/>
    </source>
</evidence>
<keyword evidence="2" id="KW-0813">Transport</keyword>
<dbReference type="AlphaFoldDB" id="A0A2T0X668"/>
<feature type="transmembrane region" description="Helical" evidence="9">
    <location>
        <begin position="58"/>
        <end position="79"/>
    </location>
</feature>
<dbReference type="InterPro" id="IPR027417">
    <property type="entry name" value="P-loop_NTPase"/>
</dbReference>
<dbReference type="GO" id="GO:0015421">
    <property type="term" value="F:ABC-type oligopeptide transporter activity"/>
    <property type="evidence" value="ECO:0007669"/>
    <property type="project" value="TreeGrafter"/>
</dbReference>
<keyword evidence="5" id="KW-0547">Nucleotide-binding</keyword>
<evidence type="ECO:0000256" key="6">
    <source>
        <dbReference type="ARBA" id="ARBA00022840"/>
    </source>
</evidence>
<dbReference type="InterPro" id="IPR003439">
    <property type="entry name" value="ABC_transporter-like_ATP-bd"/>
</dbReference>
<dbReference type="PANTHER" id="PTHR43394:SF1">
    <property type="entry name" value="ATP-BINDING CASSETTE SUB-FAMILY B MEMBER 10, MITOCHONDRIAL"/>
    <property type="match status" value="1"/>
</dbReference>
<dbReference type="OrthoDB" id="9808328at2"/>
<evidence type="ECO:0000313" key="12">
    <source>
        <dbReference type="EMBL" id="PRY94451.1"/>
    </source>
</evidence>
<dbReference type="GO" id="GO:0016887">
    <property type="term" value="F:ATP hydrolysis activity"/>
    <property type="evidence" value="ECO:0007669"/>
    <property type="project" value="InterPro"/>
</dbReference>
<evidence type="ECO:0000256" key="8">
    <source>
        <dbReference type="ARBA" id="ARBA00023136"/>
    </source>
</evidence>
<dbReference type="InterPro" id="IPR039421">
    <property type="entry name" value="Type_1_exporter"/>
</dbReference>
<evidence type="ECO:0000256" key="5">
    <source>
        <dbReference type="ARBA" id="ARBA00022741"/>
    </source>
</evidence>
<feature type="transmembrane region" description="Helical" evidence="9">
    <location>
        <begin position="244"/>
        <end position="270"/>
    </location>
</feature>
<name>A0A2T0X668_9RHOB</name>
<dbReference type="InterPro" id="IPR011527">
    <property type="entry name" value="ABC1_TM_dom"/>
</dbReference>
<dbReference type="Gene3D" id="3.40.50.300">
    <property type="entry name" value="P-loop containing nucleotide triphosphate hydrolases"/>
    <property type="match status" value="1"/>
</dbReference>
<evidence type="ECO:0000259" key="10">
    <source>
        <dbReference type="PROSITE" id="PS50893"/>
    </source>
</evidence>
<evidence type="ECO:0000256" key="3">
    <source>
        <dbReference type="ARBA" id="ARBA00022475"/>
    </source>
</evidence>
<dbReference type="PANTHER" id="PTHR43394">
    <property type="entry name" value="ATP-DEPENDENT PERMEASE MDL1, MITOCHONDRIAL"/>
    <property type="match status" value="1"/>
</dbReference>
<keyword evidence="4 9" id="KW-0812">Transmembrane</keyword>
<proteinExistence type="predicted"/>
<dbReference type="InterPro" id="IPR003593">
    <property type="entry name" value="AAA+_ATPase"/>
</dbReference>
<dbReference type="Gene3D" id="1.20.1560.10">
    <property type="entry name" value="ABC transporter type 1, transmembrane domain"/>
    <property type="match status" value="1"/>
</dbReference>
<feature type="transmembrane region" description="Helical" evidence="9">
    <location>
        <begin position="162"/>
        <end position="180"/>
    </location>
</feature>
<dbReference type="SUPFAM" id="SSF52540">
    <property type="entry name" value="P-loop containing nucleoside triphosphate hydrolases"/>
    <property type="match status" value="1"/>
</dbReference>
<keyword evidence="3" id="KW-1003">Cell membrane</keyword>
<evidence type="ECO:0000256" key="9">
    <source>
        <dbReference type="SAM" id="Phobius"/>
    </source>
</evidence>
<evidence type="ECO:0000256" key="7">
    <source>
        <dbReference type="ARBA" id="ARBA00022989"/>
    </source>
</evidence>
<dbReference type="Proteomes" id="UP000238801">
    <property type="component" value="Unassembled WGS sequence"/>
</dbReference>
<dbReference type="InterPro" id="IPR017871">
    <property type="entry name" value="ABC_transporter-like_CS"/>
</dbReference>
<feature type="domain" description="ABC transmembrane type-1" evidence="11">
    <location>
        <begin position="23"/>
        <end position="305"/>
    </location>
</feature>
<sequence length="588" mass="62909">MKTRSLFGRLWSGYLSRHKPRIAVAAVLMLTEGAALGLFSWMLQPMFDRVFVGGDVGALGWIGGVIFGLFLFRGVAVVVQRWLLTQVSQRSIADLQTDLLRHLMTLDAAWFERHPPGSVMERVVGDALAIQNVWKSFLLGGARDAVALASLMAVAISIDPLWTAVALVGVPVLILPMLVLQRYVRKKTRALRATAGERTVRLSEVLNGLDTVRLEGMEEYQAGRFRALADRIVRTETRVATGQALIPGMVDVVTGIGFVAVLATGGAAVASGDKTVGQFMAFFTAMAMAFQPLRKLGGLAGLWQQANASLERLFELLDARPSITSPALPKAPPAEAPDIVFEDVHLSYGETEVLRGASLTAPAGRTTALVGPSGAGKSTLFHLLTRRTVPDAGRVLVGDTDISEMGLAELRRSISVVAQDTLLFDETLRENLLLGRDPDESAVTAALEAAQVPEFLPRLPLGLDSPAGLRGGNLSGGQRQRIAIARALLKGAPILLLDEATSALDTRSEALVQDALDRLSVGRTTLVIAHRLSTVRDADRIVLMEAGRVAETGTHDELLARGGAYAALWRMQFREEAAAGQAASAGRG</sequence>
<dbReference type="Pfam" id="PF00005">
    <property type="entry name" value="ABC_tran"/>
    <property type="match status" value="1"/>
</dbReference>
<evidence type="ECO:0000256" key="1">
    <source>
        <dbReference type="ARBA" id="ARBA00004651"/>
    </source>
</evidence>
<dbReference type="GO" id="GO:0005886">
    <property type="term" value="C:plasma membrane"/>
    <property type="evidence" value="ECO:0007669"/>
    <property type="project" value="UniProtKB-SubCell"/>
</dbReference>
<accession>A0A2T0X668</accession>
<keyword evidence="7 9" id="KW-1133">Transmembrane helix</keyword>
<reference evidence="12 13" key="1">
    <citation type="submission" date="2018-03" db="EMBL/GenBank/DDBJ databases">
        <title>Genomic Encyclopedia of Archaeal and Bacterial Type Strains, Phase II (KMG-II): from individual species to whole genera.</title>
        <authorList>
            <person name="Goeker M."/>
        </authorList>
    </citation>
    <scope>NUCLEOTIDE SEQUENCE [LARGE SCALE GENOMIC DNA]</scope>
    <source>
        <strain evidence="12 13">DSM 29318</strain>
    </source>
</reference>
<keyword evidence="13" id="KW-1185">Reference proteome</keyword>
<feature type="transmembrane region" description="Helical" evidence="9">
    <location>
        <begin position="137"/>
        <end position="156"/>
    </location>
</feature>
<dbReference type="SUPFAM" id="SSF90123">
    <property type="entry name" value="ABC transporter transmembrane region"/>
    <property type="match status" value="1"/>
</dbReference>
<dbReference type="PROSITE" id="PS00211">
    <property type="entry name" value="ABC_TRANSPORTER_1"/>
    <property type="match status" value="1"/>
</dbReference>
<evidence type="ECO:0000256" key="2">
    <source>
        <dbReference type="ARBA" id="ARBA00022448"/>
    </source>
</evidence>
<organism evidence="12 13">
    <name type="scientific">Hasllibacter halocynthiae</name>
    <dbReference type="NCBI Taxonomy" id="595589"/>
    <lineage>
        <taxon>Bacteria</taxon>
        <taxon>Pseudomonadati</taxon>
        <taxon>Pseudomonadota</taxon>
        <taxon>Alphaproteobacteria</taxon>
        <taxon>Rhodobacterales</taxon>
        <taxon>Roseobacteraceae</taxon>
        <taxon>Hasllibacter</taxon>
    </lineage>
</organism>
<comment type="subcellular location">
    <subcellularLocation>
        <location evidence="1">Cell membrane</location>
        <topology evidence="1">Multi-pass membrane protein</topology>
    </subcellularLocation>
</comment>
<feature type="domain" description="ABC transporter" evidence="10">
    <location>
        <begin position="339"/>
        <end position="571"/>
    </location>
</feature>
<dbReference type="RefSeq" id="WP_106158951.1">
    <property type="nucleotide sequence ID" value="NZ_PVTT01000001.1"/>
</dbReference>
<keyword evidence="6 12" id="KW-0067">ATP-binding</keyword>
<comment type="caution">
    <text evidence="12">The sequence shown here is derived from an EMBL/GenBank/DDBJ whole genome shotgun (WGS) entry which is preliminary data.</text>
</comment>
<evidence type="ECO:0000259" key="11">
    <source>
        <dbReference type="PROSITE" id="PS50929"/>
    </source>
</evidence>
<dbReference type="CDD" id="cd18552">
    <property type="entry name" value="ABC_6TM_MsbA_like"/>
    <property type="match status" value="1"/>
</dbReference>
<dbReference type="InterPro" id="IPR036640">
    <property type="entry name" value="ABC1_TM_sf"/>
</dbReference>
<gene>
    <name evidence="12" type="ORF">BCF33_0039</name>
</gene>
<dbReference type="PROSITE" id="PS50929">
    <property type="entry name" value="ABC_TM1F"/>
    <property type="match status" value="1"/>
</dbReference>